<evidence type="ECO:0000259" key="3">
    <source>
        <dbReference type="Pfam" id="PF01364"/>
    </source>
</evidence>
<dbReference type="NCBIfam" id="TIGR04183">
    <property type="entry name" value="Por_Secre_tail"/>
    <property type="match status" value="1"/>
</dbReference>
<dbReference type="InterPro" id="IPR029031">
    <property type="entry name" value="Gingipain_N_sf"/>
</dbReference>
<evidence type="ECO:0000256" key="1">
    <source>
        <dbReference type="ARBA" id="ARBA00022729"/>
    </source>
</evidence>
<dbReference type="CDD" id="cd02258">
    <property type="entry name" value="Peptidase_C25_N"/>
    <property type="match status" value="1"/>
</dbReference>
<dbReference type="InterPro" id="IPR026444">
    <property type="entry name" value="Secre_tail"/>
</dbReference>
<dbReference type="KEGG" id="phal:H9I45_06320"/>
<dbReference type="Gene3D" id="2.60.40.4070">
    <property type="match status" value="1"/>
</dbReference>
<feature type="signal peptide" evidence="2">
    <location>
        <begin position="1"/>
        <end position="19"/>
    </location>
</feature>
<evidence type="ECO:0000313" key="5">
    <source>
        <dbReference type="Proteomes" id="UP000516764"/>
    </source>
</evidence>
<dbReference type="RefSeq" id="WP_088353235.1">
    <property type="nucleotide sequence ID" value="NZ_CP061813.1"/>
</dbReference>
<dbReference type="GO" id="GO:0006508">
    <property type="term" value="P:proteolysis"/>
    <property type="evidence" value="ECO:0007669"/>
    <property type="project" value="InterPro"/>
</dbReference>
<feature type="domain" description="Gingipain" evidence="3">
    <location>
        <begin position="408"/>
        <end position="785"/>
    </location>
</feature>
<proteinExistence type="predicted"/>
<dbReference type="Gene3D" id="3.40.50.10390">
    <property type="entry name" value="Gingipain r, domain 1"/>
    <property type="match status" value="1"/>
</dbReference>
<sequence>MKRILTLFLFTFFIPFSNAQTTSSVLSSGNWFKFSVDTTGVFKIDKNLLQRIGVSTNGLNPKKIHIYGNGGNLLPELNSEFRYEDLQENAILVEGEDDGNFDNSDFILFYAKGPHSWSVDTASKTAKHRQNIYSDKAYYFITVNDTDGKRITTKTTNTNTSSLTINSYDDFTFLEKEELNLLAAGTQWFFDDNFNIENTQKFNIPFTNAVANEPISIRTRGVSNSIASSSMLVKVNGQDIYTIPYSGVNPSFLTKALTSEKTATINNSATSINIEIIYDNGGNPSANAYLDFIEIVGRKNLTANGKQFSFRSFEQFDATGTITFNIQNSNNIFQVWDVSDFISPKLITNESTGNNFSFNDEARAIDKNNKEILREYVVLNQSDFYIPETIENAKVENQNLHALKDINYIVITNSELSSQAQRLADYHQTNSNLTTSVVLLDEIYNEFSSGSSDITGVRDFIKHIYTTNSTADKKLKYVCFFGDASYDYKDRIAGNNNIVPVKLSELSFNLANSYVTDDYFVMLDDNEGTMSPSHTLDVASSRIPVNTNVQAKQVVDKILSYYSKAAFGDWRNTITLLADDIDDPGEEVIQNGVESIADEIKNNKSIFNINKIYVDSYVQENSSGGERYPEVKKAITNAIEKGTLVFDYFGHGGEDGFAAERILEKPQIQEFNNANTLPLLITVTCDFSRFDNPNRITAGELTLWNKNGGAASMITTTREVYISMGQAFNEELIRILFKFPNADLTIPNEDLTISETLMKTKNNYSGSFKFQKFFIYSFGDPAMKLSVPDPNVKITKINGKDISQPLDTLKALSKVRFEGVVVDNSDVVLNNFNGSLSTTVFDKPIDKSTLDNDGYGITMTFDTQDSKLFRGKSTITNGTFTFDFIVPKDIKVAFGKGKLSFYAENGETDKAGFNFDVVVGGINENAPEDTVGPEIQLFMNDESFIDGANTNTSPNLIAVLADSSGINTSITAVDHDIVGVLDGDTSNPIILNDFYQTELNDFTKGKVNYRLRDLAVGPHTLKIKAWDTYNNSSETTLNFVVVSDAILNLENVLNYPNPFVNYTQFWFNHNKPNESLEVQVQVFTVSGKLVKTINRNIQTTGNLSRSISWNGLDDFGNKIGKGVYVYKLRVKSTTSNLVSEKYEKLVILQ</sequence>
<dbReference type="AlphaFoldDB" id="A0A7L8AJC2"/>
<dbReference type="Proteomes" id="UP000516764">
    <property type="component" value="Chromosome"/>
</dbReference>
<organism evidence="4 5">
    <name type="scientific">Polaribacter haliotis</name>
    <dbReference type="NCBI Taxonomy" id="1888915"/>
    <lineage>
        <taxon>Bacteria</taxon>
        <taxon>Pseudomonadati</taxon>
        <taxon>Bacteroidota</taxon>
        <taxon>Flavobacteriia</taxon>
        <taxon>Flavobacteriales</taxon>
        <taxon>Flavobacteriaceae</taxon>
    </lineage>
</organism>
<name>A0A7L8AJC2_9FLAO</name>
<evidence type="ECO:0000313" key="4">
    <source>
        <dbReference type="EMBL" id="QOD62057.1"/>
    </source>
</evidence>
<gene>
    <name evidence="4" type="primary">porU</name>
    <name evidence="4" type="ORF">H9I45_06320</name>
</gene>
<keyword evidence="1 2" id="KW-0732">Signal</keyword>
<dbReference type="InterPro" id="IPR001769">
    <property type="entry name" value="Gingipain"/>
</dbReference>
<dbReference type="Pfam" id="PF01364">
    <property type="entry name" value="Peptidase_C25"/>
    <property type="match status" value="1"/>
</dbReference>
<dbReference type="Gene3D" id="3.40.50.1460">
    <property type="match status" value="1"/>
</dbReference>
<dbReference type="InterPro" id="IPR029030">
    <property type="entry name" value="Caspase-like_dom_sf"/>
</dbReference>
<dbReference type="GO" id="GO:0008234">
    <property type="term" value="F:cysteine-type peptidase activity"/>
    <property type="evidence" value="ECO:0007669"/>
    <property type="project" value="InterPro"/>
</dbReference>
<keyword evidence="5" id="KW-1185">Reference proteome</keyword>
<dbReference type="SUPFAM" id="SSF52129">
    <property type="entry name" value="Caspase-like"/>
    <property type="match status" value="1"/>
</dbReference>
<dbReference type="OrthoDB" id="9809780at2"/>
<accession>A0A7L8AJC2</accession>
<evidence type="ECO:0000256" key="2">
    <source>
        <dbReference type="SAM" id="SignalP"/>
    </source>
</evidence>
<dbReference type="NCBIfam" id="NF033707">
    <property type="entry name" value="T9SS_sortase"/>
    <property type="match status" value="1"/>
</dbReference>
<reference evidence="4 5" key="1">
    <citation type="journal article" date="2016" name="Int. J. Syst. Evol. Microbiol.">
        <title>Polaribacter haliotis sp. nov., isolated from the gut of abalone Haliotis discus hannai.</title>
        <authorList>
            <person name="Kim Y.O."/>
            <person name="Park I.S."/>
            <person name="Park S."/>
            <person name="Nam B.H."/>
            <person name="Park J.M."/>
            <person name="Kim D.G."/>
            <person name="Yoon J.H."/>
        </authorList>
    </citation>
    <scope>NUCLEOTIDE SEQUENCE [LARGE SCALE GENOMIC DNA]</scope>
    <source>
        <strain evidence="4 5">KCTC 52418</strain>
    </source>
</reference>
<dbReference type="EMBL" id="CP061813">
    <property type="protein sequence ID" value="QOD62057.1"/>
    <property type="molecule type" value="Genomic_DNA"/>
</dbReference>
<feature type="chain" id="PRO_5032981345" evidence="2">
    <location>
        <begin position="20"/>
        <end position="1149"/>
    </location>
</feature>
<protein>
    <submittedName>
        <fullName evidence="4">Type IX secretion system sortase PorU</fullName>
    </submittedName>
</protein>